<dbReference type="InterPro" id="IPR035965">
    <property type="entry name" value="PAS-like_dom_sf"/>
</dbReference>
<feature type="active site" evidence="6">
    <location>
        <position position="39"/>
    </location>
</feature>
<keyword evidence="6" id="KW-0145">Chemotaxis</keyword>
<dbReference type="PROSITE" id="PS50123">
    <property type="entry name" value="CHER"/>
    <property type="match status" value="1"/>
</dbReference>
<dbReference type="GO" id="GO:0006935">
    <property type="term" value="P:chemotaxis"/>
    <property type="evidence" value="ECO:0007669"/>
    <property type="project" value="UniProtKB-UniRule"/>
</dbReference>
<feature type="compositionally biased region" description="Polar residues" evidence="8">
    <location>
        <begin position="1"/>
        <end position="14"/>
    </location>
</feature>
<dbReference type="SUPFAM" id="SSF52738">
    <property type="entry name" value="Methylesterase CheB, C-terminal domain"/>
    <property type="match status" value="1"/>
</dbReference>
<dbReference type="GO" id="GO:0008984">
    <property type="term" value="F:protein-glutamate methylesterase activity"/>
    <property type="evidence" value="ECO:0007669"/>
    <property type="project" value="InterPro"/>
</dbReference>
<dbReference type="SMART" id="SM00091">
    <property type="entry name" value="PAS"/>
    <property type="match status" value="3"/>
</dbReference>
<dbReference type="PANTHER" id="PTHR24422">
    <property type="entry name" value="CHEMOTAXIS PROTEIN METHYLTRANSFERASE"/>
    <property type="match status" value="1"/>
</dbReference>
<evidence type="ECO:0000313" key="13">
    <source>
        <dbReference type="Proteomes" id="UP000051326"/>
    </source>
</evidence>
<dbReference type="CDD" id="cd02440">
    <property type="entry name" value="AdoMet_MTases"/>
    <property type="match status" value="1"/>
</dbReference>
<dbReference type="PRINTS" id="PR00996">
    <property type="entry name" value="CHERMTFRASE"/>
</dbReference>
<evidence type="ECO:0000256" key="4">
    <source>
        <dbReference type="ARBA" id="ARBA00022679"/>
    </source>
</evidence>
<feature type="active site" evidence="6">
    <location>
        <position position="159"/>
    </location>
</feature>
<dbReference type="CDD" id="cd00130">
    <property type="entry name" value="PAS"/>
    <property type="match status" value="2"/>
</dbReference>
<dbReference type="InterPro" id="IPR000780">
    <property type="entry name" value="CheR_MeTrfase"/>
</dbReference>
<dbReference type="SUPFAM" id="SSF53335">
    <property type="entry name" value="S-adenosyl-L-methionine-dependent methyltransferases"/>
    <property type="match status" value="1"/>
</dbReference>
<protein>
    <recommendedName>
        <fullName evidence="2">protein-glutamate O-methyltransferase</fullName>
        <ecNumber evidence="2">2.1.1.80</ecNumber>
    </recommendedName>
</protein>
<dbReference type="Proteomes" id="UP000051326">
    <property type="component" value="Unassembled WGS sequence"/>
</dbReference>
<dbReference type="CDD" id="cd16434">
    <property type="entry name" value="CheB-CheR_fusion"/>
    <property type="match status" value="1"/>
</dbReference>
<dbReference type="InterPro" id="IPR035909">
    <property type="entry name" value="CheB_C"/>
</dbReference>
<feature type="region of interest" description="Disordered" evidence="8">
    <location>
        <begin position="1"/>
        <end position="26"/>
    </location>
</feature>
<name>A0A0P1HR52_9RHOB</name>
<dbReference type="Gene3D" id="3.30.450.20">
    <property type="entry name" value="PAS domain"/>
    <property type="match status" value="2"/>
</dbReference>
<dbReference type="Pfam" id="PF01339">
    <property type="entry name" value="CheB_methylest"/>
    <property type="match status" value="1"/>
</dbReference>
<organism evidence="12 13">
    <name type="scientific">Leisingera aquaemixtae</name>
    <dbReference type="NCBI Taxonomy" id="1396826"/>
    <lineage>
        <taxon>Bacteria</taxon>
        <taxon>Pseudomonadati</taxon>
        <taxon>Pseudomonadota</taxon>
        <taxon>Alphaproteobacteria</taxon>
        <taxon>Rhodobacterales</taxon>
        <taxon>Roseobacteraceae</taxon>
        <taxon>Leisingera</taxon>
    </lineage>
</organism>
<reference evidence="12 13" key="1">
    <citation type="submission" date="2015-09" db="EMBL/GenBank/DDBJ databases">
        <authorList>
            <consortium name="Swine Surveillance"/>
        </authorList>
    </citation>
    <scope>NUCLEOTIDE SEQUENCE [LARGE SCALE GENOMIC DNA]</scope>
    <source>
        <strain evidence="12 13">CECT 8399</strain>
    </source>
</reference>
<evidence type="ECO:0000256" key="5">
    <source>
        <dbReference type="ARBA" id="ARBA00022691"/>
    </source>
</evidence>
<keyword evidence="4 12" id="KW-0808">Transferase</keyword>
<dbReference type="EC" id="2.1.1.80" evidence="2"/>
<dbReference type="Gene3D" id="3.40.50.180">
    <property type="entry name" value="Methylesterase CheB, C-terminal domain"/>
    <property type="match status" value="1"/>
</dbReference>
<proteinExistence type="predicted"/>
<evidence type="ECO:0000256" key="6">
    <source>
        <dbReference type="PROSITE-ProRule" id="PRU00050"/>
    </source>
</evidence>
<feature type="domain" description="CheB-type methylesterase" evidence="10">
    <location>
        <begin position="27"/>
        <end position="217"/>
    </location>
</feature>
<dbReference type="Gene3D" id="1.10.155.10">
    <property type="entry name" value="Chemotaxis receptor methyltransferase CheR, N-terminal domain"/>
    <property type="match status" value="1"/>
</dbReference>
<evidence type="ECO:0000256" key="2">
    <source>
        <dbReference type="ARBA" id="ARBA00012534"/>
    </source>
</evidence>
<dbReference type="Gene3D" id="3.40.50.150">
    <property type="entry name" value="Vaccinia Virus protein VP39"/>
    <property type="match status" value="1"/>
</dbReference>
<dbReference type="SUPFAM" id="SSF47757">
    <property type="entry name" value="Chemotaxis receptor methyltransferase CheR, N-terminal domain"/>
    <property type="match status" value="1"/>
</dbReference>
<dbReference type="InterPro" id="IPR029063">
    <property type="entry name" value="SAM-dependent_MTases_sf"/>
</dbReference>
<evidence type="ECO:0000259" key="10">
    <source>
        <dbReference type="PROSITE" id="PS50122"/>
    </source>
</evidence>
<dbReference type="AlphaFoldDB" id="A0A0P1HR52"/>
<feature type="coiled-coil region" evidence="7">
    <location>
        <begin position="661"/>
        <end position="737"/>
    </location>
</feature>
<dbReference type="InterPro" id="IPR050903">
    <property type="entry name" value="Bact_Chemotaxis_MeTrfase"/>
</dbReference>
<dbReference type="STRING" id="1396826.PHA8399_03689"/>
<gene>
    <name evidence="12" type="primary">cheR_3</name>
    <name evidence="12" type="ORF">PHA8399_03689</name>
</gene>
<sequence length="1103" mass="121556">MEDLNQDISAGKSESQPEKADASAKARSQGFRVAGIAASAGGLEAVSLLVRNLPRSTNAIYVIAQHMSPTHKSVLASLIAQETSLPVVELGRVTEPEAGTIYVTPPDTDVVFEGGQLRLRTPAGHPATPKPSADRLFKSLAEECGENCIGIVLSGTGSDGSYGVQAIREAGGITLAQDPGTAKYDGMPTSAIETGCIDLTLTPEQIGEHFEKILAKPRDLELLRPVAGEPSKLTELFGILLARTQVDFANYKENTLNRRIARRMSALGIDDYEKYVDYCRSSVDEVDALHRDLLISVTRFFRDPEQFRKLHEQLERQLAERGPGPVRVWVVGCATGEEAYSIAILIAEILGGIHALTKSNVQIFATDIDQNAIEVARKGIYPVSAAQDIPLNYLSDYFVVGESDITVRQELRNVTLFSRHNVFQDPPFINVNLVTIRNVLIYFNLALQERVLTRLHYSMATGGLLFLGTSETVGEMGIYFEARQGSDKIFGKRRGISGELSVSSRTQGNGYLRSLNLRKSAERAAAEQAAQADLSLARAVAPNGIICTRNGDIIEVLGDISVYSEIRAGMSTSLNVKMLIEPLRTEASSLIAVALRNEQRRDGRWHNVSLPTGNRAQLQAFPFHSRNGGEVHCLLAINTKFDEQKEYSFEEISDRDQREYVQRMEMEIRSTQEALQQTIEELQTANEELQSANEELQSTNEEFQATNEELETSNEELQSTNEELLTVNEELQITSAERQALSSELEAMLDSSPYAVALADQALIIRRASRMAQDLLGISELPPTGLHLSQCNLPRGFPALAPIANAVLRLQQTRRIPVLSGGRYYTLVMSPVLDVHHKQIGISITVTRFDIEPFYNVLRLVSKVARVGFWTHNLDSGETYLSPEAREIFGVGHSSSARSFEDILARAHPEDQPLLRSSLAKLQKDGGSFEFEARFFNDSGDASWLKGSMTVFQDSHGEIAQFIGVCWDKDEVDDRELLIDCGAAIQDRLSIGVFSVDAVNNVPSWNPAMFYLLGYDPETTRPSAELLLEQIHPDDRAAARDGLRDVQAEGRPLHHSLRLRALDGTYLRALLFAQAKREKDGGISQVYGGLQLTATGSEQAPDA</sequence>
<dbReference type="InterPro" id="IPR013655">
    <property type="entry name" value="PAS_fold_3"/>
</dbReference>
<feature type="active site" evidence="6">
    <location>
        <position position="66"/>
    </location>
</feature>
<evidence type="ECO:0000256" key="8">
    <source>
        <dbReference type="SAM" id="MobiDB-lite"/>
    </source>
</evidence>
<comment type="catalytic activity">
    <reaction evidence="1">
        <text>L-glutamyl-[protein] + S-adenosyl-L-methionine = [protein]-L-glutamate 5-O-methyl ester + S-adenosyl-L-homocysteine</text>
        <dbReference type="Rhea" id="RHEA:24452"/>
        <dbReference type="Rhea" id="RHEA-COMP:10208"/>
        <dbReference type="Rhea" id="RHEA-COMP:10311"/>
        <dbReference type="ChEBI" id="CHEBI:29973"/>
        <dbReference type="ChEBI" id="CHEBI:57856"/>
        <dbReference type="ChEBI" id="CHEBI:59789"/>
        <dbReference type="ChEBI" id="CHEBI:82795"/>
        <dbReference type="EC" id="2.1.1.80"/>
    </reaction>
</comment>
<dbReference type="RefSeq" id="WP_058287539.1">
    <property type="nucleotide sequence ID" value="NZ_CYSR01000031.1"/>
</dbReference>
<dbReference type="Pfam" id="PF01739">
    <property type="entry name" value="CheR"/>
    <property type="match status" value="1"/>
</dbReference>
<dbReference type="InterPro" id="IPR000014">
    <property type="entry name" value="PAS"/>
</dbReference>
<evidence type="ECO:0000256" key="3">
    <source>
        <dbReference type="ARBA" id="ARBA00022603"/>
    </source>
</evidence>
<evidence type="ECO:0000259" key="9">
    <source>
        <dbReference type="PROSITE" id="PS50112"/>
    </source>
</evidence>
<dbReference type="GO" id="GO:0000156">
    <property type="term" value="F:phosphorelay response regulator activity"/>
    <property type="evidence" value="ECO:0007669"/>
    <property type="project" value="InterPro"/>
</dbReference>
<accession>A0A0P1HR52</accession>
<keyword evidence="6" id="KW-0378">Hydrolase</keyword>
<evidence type="ECO:0000256" key="7">
    <source>
        <dbReference type="SAM" id="Coils"/>
    </source>
</evidence>
<dbReference type="GO" id="GO:0005737">
    <property type="term" value="C:cytoplasm"/>
    <property type="evidence" value="ECO:0007669"/>
    <property type="project" value="InterPro"/>
</dbReference>
<keyword evidence="7" id="KW-0175">Coiled coil</keyword>
<dbReference type="EMBL" id="CYSR01000031">
    <property type="protein sequence ID" value="CUI01544.1"/>
    <property type="molecule type" value="Genomic_DNA"/>
</dbReference>
<keyword evidence="5" id="KW-0949">S-adenosyl-L-methionine</keyword>
<dbReference type="InterPro" id="IPR022641">
    <property type="entry name" value="CheR_N"/>
</dbReference>
<feature type="domain" description="PAS" evidence="9">
    <location>
        <begin position="987"/>
        <end position="1050"/>
    </location>
</feature>
<dbReference type="InterPro" id="IPR036804">
    <property type="entry name" value="CheR_N_sf"/>
</dbReference>
<dbReference type="Pfam" id="PF03705">
    <property type="entry name" value="CheR_N"/>
    <property type="match status" value="1"/>
</dbReference>
<dbReference type="PROSITE" id="PS50112">
    <property type="entry name" value="PAS"/>
    <property type="match status" value="1"/>
</dbReference>
<evidence type="ECO:0000256" key="1">
    <source>
        <dbReference type="ARBA" id="ARBA00001541"/>
    </source>
</evidence>
<dbReference type="GO" id="GO:0032259">
    <property type="term" value="P:methylation"/>
    <property type="evidence" value="ECO:0007669"/>
    <property type="project" value="UniProtKB-KW"/>
</dbReference>
<dbReference type="GO" id="GO:0008983">
    <property type="term" value="F:protein-glutamate O-methyltransferase activity"/>
    <property type="evidence" value="ECO:0007669"/>
    <property type="project" value="UniProtKB-EC"/>
</dbReference>
<dbReference type="InterPro" id="IPR000673">
    <property type="entry name" value="Sig_transdc_resp-reg_Me-estase"/>
</dbReference>
<dbReference type="PANTHER" id="PTHR24422:SF27">
    <property type="entry name" value="PROTEIN-GLUTAMATE O-METHYLTRANSFERASE"/>
    <property type="match status" value="1"/>
</dbReference>
<evidence type="ECO:0000313" key="12">
    <source>
        <dbReference type="EMBL" id="CUI01544.1"/>
    </source>
</evidence>
<dbReference type="InterPro" id="IPR022642">
    <property type="entry name" value="CheR_C"/>
</dbReference>
<evidence type="ECO:0000259" key="11">
    <source>
        <dbReference type="PROSITE" id="PS50123"/>
    </source>
</evidence>
<feature type="domain" description="CheR-type methyltransferase" evidence="11">
    <location>
        <begin position="221"/>
        <end position="473"/>
    </location>
</feature>
<keyword evidence="3 12" id="KW-0489">Methyltransferase</keyword>
<dbReference type="SUPFAM" id="SSF55785">
    <property type="entry name" value="PYP-like sensor domain (PAS domain)"/>
    <property type="match status" value="3"/>
</dbReference>
<dbReference type="Pfam" id="PF08447">
    <property type="entry name" value="PAS_3"/>
    <property type="match status" value="2"/>
</dbReference>
<feature type="compositionally biased region" description="Basic and acidic residues" evidence="8">
    <location>
        <begin position="15"/>
        <end position="24"/>
    </location>
</feature>
<dbReference type="SMART" id="SM00138">
    <property type="entry name" value="MeTrc"/>
    <property type="match status" value="1"/>
</dbReference>
<dbReference type="PROSITE" id="PS50122">
    <property type="entry name" value="CHEB"/>
    <property type="match status" value="1"/>
</dbReference>
<dbReference type="Pfam" id="PF13188">
    <property type="entry name" value="PAS_8"/>
    <property type="match status" value="1"/>
</dbReference>